<dbReference type="InterPro" id="IPR002575">
    <property type="entry name" value="Aminoglycoside_PTrfase"/>
</dbReference>
<dbReference type="SUPFAM" id="SSF56112">
    <property type="entry name" value="Protein kinase-like (PK-like)"/>
    <property type="match status" value="1"/>
</dbReference>
<sequence>MDPKIIVEHFLGSVEILSITPIENGLINNTYLVETADKKFILQKITTQIFKNPKGIQKNHLKINEVLEKSDYSRKTVKLIPTLSNDLLLEQNNEAWRMLEYLEKSVTFLKPSSTEIAFEATKCLSEFYKIINHETIVLEETLPDFINFEKRITDFKTALKQKTVRKKIAENEINFILDHLSLPDKWIELQNNNSLPIRVIHADPKISNILFNKENKAIAVIDLDTMMNGTILYDFGDMIRSYTNNTDEDDGSMKENFNSETFAAVKEGFLFYLKDTLSPIELENLDYAAQLIIYIQAVRFLTDYLNQDIYYSVKYDSQNLDRTKNQINLLKGLKLFLGTTGIL</sequence>
<name>A0A3S4YP44_9FLAO</name>
<dbReference type="KEGG" id="cant:NCTC13489_00080"/>
<proteinExistence type="predicted"/>
<dbReference type="EMBL" id="LR134441">
    <property type="protein sequence ID" value="VEH95108.1"/>
    <property type="molecule type" value="Genomic_DNA"/>
</dbReference>
<keyword evidence="3" id="KW-0808">Transferase</keyword>
<dbReference type="AlphaFoldDB" id="A0A3S4YP44"/>
<dbReference type="Gene3D" id="3.30.200.20">
    <property type="entry name" value="Phosphorylase Kinase, domain 1"/>
    <property type="match status" value="1"/>
</dbReference>
<keyword evidence="3" id="KW-0418">Kinase</keyword>
<dbReference type="GO" id="GO:0016301">
    <property type="term" value="F:kinase activity"/>
    <property type="evidence" value="ECO:0007669"/>
    <property type="project" value="UniProtKB-KW"/>
</dbReference>
<dbReference type="Proteomes" id="UP000028349">
    <property type="component" value="Unassembled WGS sequence"/>
</dbReference>
<dbReference type="PANTHER" id="PTHR21064:SF5">
    <property type="entry name" value="SLR1880 PROTEIN"/>
    <property type="match status" value="1"/>
</dbReference>
<accession>A0A3S4YP44</accession>
<dbReference type="EMBL" id="JPEP01000001">
    <property type="protein sequence ID" value="KEY20147.1"/>
    <property type="molecule type" value="Genomic_DNA"/>
</dbReference>
<feature type="domain" description="Aminoglycoside phosphotransferase" evidence="1">
    <location>
        <begin position="19"/>
        <end position="248"/>
    </location>
</feature>
<evidence type="ECO:0000313" key="4">
    <source>
        <dbReference type="Proteomes" id="UP000028349"/>
    </source>
</evidence>
<reference evidence="3 5" key="2">
    <citation type="submission" date="2018-12" db="EMBL/GenBank/DDBJ databases">
        <authorList>
            <consortium name="Pathogen Informatics"/>
        </authorList>
    </citation>
    <scope>NUCLEOTIDE SEQUENCE [LARGE SCALE GENOMIC DNA]</scope>
    <source>
        <strain evidence="3 5">NCTC13489</strain>
    </source>
</reference>
<dbReference type="Pfam" id="PF01636">
    <property type="entry name" value="APH"/>
    <property type="match status" value="1"/>
</dbReference>
<evidence type="ECO:0000313" key="3">
    <source>
        <dbReference type="EMBL" id="VEH95108.1"/>
    </source>
</evidence>
<evidence type="ECO:0000259" key="1">
    <source>
        <dbReference type="Pfam" id="PF01636"/>
    </source>
</evidence>
<dbReference type="RefSeq" id="WP_034716887.1">
    <property type="nucleotide sequence ID" value="NZ_FOIX01000002.1"/>
</dbReference>
<dbReference type="Gene3D" id="3.90.1200.10">
    <property type="match status" value="1"/>
</dbReference>
<dbReference type="InterPro" id="IPR011009">
    <property type="entry name" value="Kinase-like_dom_sf"/>
</dbReference>
<keyword evidence="4" id="KW-1185">Reference proteome</keyword>
<dbReference type="PANTHER" id="PTHR21064">
    <property type="entry name" value="AMINOGLYCOSIDE PHOSPHOTRANSFERASE DOMAIN-CONTAINING PROTEIN-RELATED"/>
    <property type="match status" value="1"/>
</dbReference>
<protein>
    <submittedName>
        <fullName evidence="3">Homoserine kinase</fullName>
    </submittedName>
</protein>
<reference evidence="2 4" key="1">
    <citation type="submission" date="2014-07" db="EMBL/GenBank/DDBJ databases">
        <authorList>
            <person name="Pisani N.G."/>
            <person name="Newman J.D."/>
        </authorList>
    </citation>
    <scope>NUCLEOTIDE SEQUENCE [LARGE SCALE GENOMIC DNA]</scope>
    <source>
        <strain evidence="2 4">LMG 24720</strain>
    </source>
</reference>
<organism evidence="3 5">
    <name type="scientific">Kaistella antarctica</name>
    <dbReference type="NCBI Taxonomy" id="266748"/>
    <lineage>
        <taxon>Bacteria</taxon>
        <taxon>Pseudomonadati</taxon>
        <taxon>Bacteroidota</taxon>
        <taxon>Flavobacteriia</taxon>
        <taxon>Flavobacteriales</taxon>
        <taxon>Weeksellaceae</taxon>
        <taxon>Chryseobacterium group</taxon>
        <taxon>Kaistella</taxon>
    </lineage>
</organism>
<dbReference type="InterPro" id="IPR050249">
    <property type="entry name" value="Pseudomonas-type_ThrB"/>
</dbReference>
<dbReference type="OrthoDB" id="526037at2"/>
<gene>
    <name evidence="2" type="ORF">HY04_02735</name>
    <name evidence="3" type="ORF">NCTC13489_00080</name>
</gene>
<evidence type="ECO:0000313" key="5">
    <source>
        <dbReference type="Proteomes" id="UP000270036"/>
    </source>
</evidence>
<dbReference type="Proteomes" id="UP000270036">
    <property type="component" value="Chromosome"/>
</dbReference>
<dbReference type="STRING" id="266748.HY04_02735"/>
<evidence type="ECO:0000313" key="2">
    <source>
        <dbReference type="EMBL" id="KEY20147.1"/>
    </source>
</evidence>